<evidence type="ECO:0000313" key="8">
    <source>
        <dbReference type="EMBL" id="MCL6270919.1"/>
    </source>
</evidence>
<evidence type="ECO:0000313" key="9">
    <source>
        <dbReference type="Proteomes" id="UP001203338"/>
    </source>
</evidence>
<evidence type="ECO:0000256" key="2">
    <source>
        <dbReference type="ARBA" id="ARBA00008163"/>
    </source>
</evidence>
<proteinExistence type="inferred from homology"/>
<evidence type="ECO:0000256" key="6">
    <source>
        <dbReference type="ARBA" id="ARBA00023136"/>
    </source>
</evidence>
<name>A0ABT0PHQ3_9GAMM</name>
<keyword evidence="4" id="KW-0812">Transmembrane</keyword>
<comment type="caution">
    <text evidence="8">The sequence shown here is derived from an EMBL/GenBank/DDBJ whole genome shotgun (WGS) entry which is preliminary data.</text>
</comment>
<dbReference type="RefSeq" id="WP_249700228.1">
    <property type="nucleotide sequence ID" value="NZ_JAMFLX010000018.1"/>
</dbReference>
<dbReference type="InterPro" id="IPR005017">
    <property type="entry name" value="OMPP1/FadL/TodX"/>
</dbReference>
<gene>
    <name evidence="8" type="ORF">M3P05_13395</name>
</gene>
<keyword evidence="5" id="KW-0732">Signal</keyword>
<keyword evidence="9" id="KW-1185">Reference proteome</keyword>
<comment type="subcellular location">
    <subcellularLocation>
        <location evidence="1">Cell outer membrane</location>
        <topology evidence="1">Multi-pass membrane protein</topology>
    </subcellularLocation>
</comment>
<evidence type="ECO:0000256" key="4">
    <source>
        <dbReference type="ARBA" id="ARBA00022692"/>
    </source>
</evidence>
<dbReference type="EMBL" id="JAMFLX010000018">
    <property type="protein sequence ID" value="MCL6270919.1"/>
    <property type="molecule type" value="Genomic_DNA"/>
</dbReference>
<evidence type="ECO:0000256" key="7">
    <source>
        <dbReference type="ARBA" id="ARBA00023237"/>
    </source>
</evidence>
<evidence type="ECO:0000256" key="5">
    <source>
        <dbReference type="ARBA" id="ARBA00022729"/>
    </source>
</evidence>
<dbReference type="SUPFAM" id="SSF56935">
    <property type="entry name" value="Porins"/>
    <property type="match status" value="1"/>
</dbReference>
<accession>A0ABT0PHQ3</accession>
<dbReference type="PANTHER" id="PTHR35093">
    <property type="entry name" value="OUTER MEMBRANE PROTEIN NMB0088-RELATED"/>
    <property type="match status" value="1"/>
</dbReference>
<protein>
    <submittedName>
        <fullName evidence="8">OmpP1/FadL family transporter</fullName>
    </submittedName>
</protein>
<dbReference type="Pfam" id="PF03349">
    <property type="entry name" value="Toluene_X"/>
    <property type="match status" value="1"/>
</dbReference>
<dbReference type="PANTHER" id="PTHR35093:SF8">
    <property type="entry name" value="OUTER MEMBRANE PROTEIN NMB0088-RELATED"/>
    <property type="match status" value="1"/>
</dbReference>
<dbReference type="Proteomes" id="UP001203338">
    <property type="component" value="Unassembled WGS sequence"/>
</dbReference>
<keyword evidence="6" id="KW-0472">Membrane</keyword>
<reference evidence="8 9" key="1">
    <citation type="submission" date="2022-05" db="EMBL/GenBank/DDBJ databases">
        <authorList>
            <person name="Park J.-S."/>
        </authorList>
    </citation>
    <scope>NUCLEOTIDE SEQUENCE [LARGE SCALE GENOMIC DNA]</scope>
    <source>
        <strain evidence="8 9">2012CJ34-2</strain>
    </source>
</reference>
<keyword evidence="7" id="KW-0998">Cell outer membrane</keyword>
<organism evidence="8 9">
    <name type="scientific">Parendozoicomonas callyspongiae</name>
    <dbReference type="NCBI Taxonomy" id="2942213"/>
    <lineage>
        <taxon>Bacteria</taxon>
        <taxon>Pseudomonadati</taxon>
        <taxon>Pseudomonadota</taxon>
        <taxon>Gammaproteobacteria</taxon>
        <taxon>Oceanospirillales</taxon>
        <taxon>Endozoicomonadaceae</taxon>
        <taxon>Parendozoicomonas</taxon>
    </lineage>
</organism>
<evidence type="ECO:0000256" key="1">
    <source>
        <dbReference type="ARBA" id="ARBA00004571"/>
    </source>
</evidence>
<evidence type="ECO:0000256" key="3">
    <source>
        <dbReference type="ARBA" id="ARBA00022452"/>
    </source>
</evidence>
<comment type="similarity">
    <text evidence="2">Belongs to the OmpP1/FadL family.</text>
</comment>
<sequence length="431" mass="47877">MQLKHLLSVVTGVVCGLLSGIVFAAGISVDEMSVRRLGDAFSGGTADATDASVVWYNPAGLTQLEKQQLTGGLIAIPHSLKFAGTVHLESGPEVNGHNKTWKGVEYIPDLYYSRPLTDQLWFGAGVNSPWGTGTDFDRTWLGRYQSVKSNLLTVNFITALAWKFDSHVSAGFGLVTEYADGIIEKAVVFSDEIEDDGFFRGTGDNISFGIIAGLYYRLSELWQFGFEYRSPIKHELEGKMKLNLSSDMASALNSPHHDNVKAKLKLKIPETWSFSTIYQLSPHWSVKADATRTNWSSFDKLVFDPRVKGTIIDMPEVQIMDWHDSWRFALGAEYQLSKQWSLRAGVAFDDSPVPNHTATIDFAVDDYRALSVGATYRYSPSLEVDIAAQHTWTSHRNIHETVLFNGVPVVQGVGEVTNRINSLGIGILWRF</sequence>
<dbReference type="Gene3D" id="2.40.160.60">
    <property type="entry name" value="Outer membrane protein transport protein (OMPP1/FadL/TodX)"/>
    <property type="match status" value="1"/>
</dbReference>
<keyword evidence="3" id="KW-1134">Transmembrane beta strand</keyword>